<keyword evidence="3" id="KW-1185">Reference proteome</keyword>
<evidence type="ECO:0000313" key="3">
    <source>
        <dbReference type="Proteomes" id="UP000594638"/>
    </source>
</evidence>
<proteinExistence type="predicted"/>
<name>A0A8S0UQC8_OLEEU</name>
<dbReference type="Gramene" id="OE9A111081T1">
    <property type="protein sequence ID" value="OE9A111081C1"/>
    <property type="gene ID" value="OE9A111081"/>
</dbReference>
<comment type="caution">
    <text evidence="2">The sequence shown here is derived from an EMBL/GenBank/DDBJ whole genome shotgun (WGS) entry which is preliminary data.</text>
</comment>
<evidence type="ECO:0000313" key="2">
    <source>
        <dbReference type="EMBL" id="CAA3021170.1"/>
    </source>
</evidence>
<protein>
    <submittedName>
        <fullName evidence="2">Uncharacterized protein</fullName>
    </submittedName>
</protein>
<dbReference type="AlphaFoldDB" id="A0A8S0UQC8"/>
<gene>
    <name evidence="2" type="ORF">OLEA9_A111081</name>
</gene>
<organism evidence="2 3">
    <name type="scientific">Olea europaea subsp. europaea</name>
    <dbReference type="NCBI Taxonomy" id="158383"/>
    <lineage>
        <taxon>Eukaryota</taxon>
        <taxon>Viridiplantae</taxon>
        <taxon>Streptophyta</taxon>
        <taxon>Embryophyta</taxon>
        <taxon>Tracheophyta</taxon>
        <taxon>Spermatophyta</taxon>
        <taxon>Magnoliopsida</taxon>
        <taxon>eudicotyledons</taxon>
        <taxon>Gunneridae</taxon>
        <taxon>Pentapetalae</taxon>
        <taxon>asterids</taxon>
        <taxon>lamiids</taxon>
        <taxon>Lamiales</taxon>
        <taxon>Oleaceae</taxon>
        <taxon>Oleeae</taxon>
        <taxon>Olea</taxon>
    </lineage>
</organism>
<feature type="region of interest" description="Disordered" evidence="1">
    <location>
        <begin position="68"/>
        <end position="91"/>
    </location>
</feature>
<evidence type="ECO:0000256" key="1">
    <source>
        <dbReference type="SAM" id="MobiDB-lite"/>
    </source>
</evidence>
<sequence>MKFETANDNKEVHGGNLVEGEQDLVVALEEHGGFLVKGEQALVAALEDHGSYLEKTKPWRWRWRCGVGGSSDAAGGGPEEGGSSSSGGAGGGSGFGRIITGGFGLIIEKSIV</sequence>
<reference evidence="2 3" key="1">
    <citation type="submission" date="2019-12" db="EMBL/GenBank/DDBJ databases">
        <authorList>
            <person name="Alioto T."/>
            <person name="Alioto T."/>
            <person name="Gomez Garrido J."/>
        </authorList>
    </citation>
    <scope>NUCLEOTIDE SEQUENCE [LARGE SCALE GENOMIC DNA]</scope>
</reference>
<dbReference type="EMBL" id="CACTIH010009050">
    <property type="protein sequence ID" value="CAA3021170.1"/>
    <property type="molecule type" value="Genomic_DNA"/>
</dbReference>
<dbReference type="Proteomes" id="UP000594638">
    <property type="component" value="Unassembled WGS sequence"/>
</dbReference>
<accession>A0A8S0UQC8</accession>